<keyword evidence="3" id="KW-1185">Reference proteome</keyword>
<feature type="region of interest" description="Disordered" evidence="1">
    <location>
        <begin position="177"/>
        <end position="208"/>
    </location>
</feature>
<protein>
    <submittedName>
        <fullName evidence="2">Uncharacterized protein</fullName>
    </submittedName>
</protein>
<evidence type="ECO:0000256" key="1">
    <source>
        <dbReference type="SAM" id="MobiDB-lite"/>
    </source>
</evidence>
<organism evidence="2 3">
    <name type="scientific">Hirundo rustica rustica</name>
    <dbReference type="NCBI Taxonomy" id="333673"/>
    <lineage>
        <taxon>Eukaryota</taxon>
        <taxon>Metazoa</taxon>
        <taxon>Chordata</taxon>
        <taxon>Craniata</taxon>
        <taxon>Vertebrata</taxon>
        <taxon>Euteleostomi</taxon>
        <taxon>Archelosauria</taxon>
        <taxon>Archosauria</taxon>
        <taxon>Dinosauria</taxon>
        <taxon>Saurischia</taxon>
        <taxon>Theropoda</taxon>
        <taxon>Coelurosauria</taxon>
        <taxon>Aves</taxon>
        <taxon>Neognathae</taxon>
        <taxon>Neoaves</taxon>
        <taxon>Telluraves</taxon>
        <taxon>Australaves</taxon>
        <taxon>Passeriformes</taxon>
        <taxon>Sylvioidea</taxon>
        <taxon>Hirundinidae</taxon>
        <taxon>Hirundo</taxon>
    </lineage>
</organism>
<evidence type="ECO:0000313" key="2">
    <source>
        <dbReference type="EMBL" id="RMC14335.1"/>
    </source>
</evidence>
<dbReference type="Proteomes" id="UP000269221">
    <property type="component" value="Unassembled WGS sequence"/>
</dbReference>
<dbReference type="AlphaFoldDB" id="A0A3M0KMK8"/>
<gene>
    <name evidence="2" type="ORF">DUI87_09429</name>
</gene>
<proteinExistence type="predicted"/>
<dbReference type="EMBL" id="QRBI01000105">
    <property type="protein sequence ID" value="RMC14335.1"/>
    <property type="molecule type" value="Genomic_DNA"/>
</dbReference>
<accession>A0A3M0KMK8</accession>
<sequence>MARQGWPSSSRAGEGAQNSWAHEQIVINKMDQIRKIKIWNFIERQNDSLGQPQLKGQRRAQGRRWVNNDNTLCQSVIPQVHLFGLQQSLFIHWIAERDSGFRWSFLRGIFINHAGLSSESLNRSAEEDNTVNGWVQVWCGDVNFWWRRSRYRSKNIYHKMMIDFPGQGFLLTVDSSRSKQQPDRPFRCREQEERSAPSSLFFTPPNFA</sequence>
<comment type="caution">
    <text evidence="2">The sequence shown here is derived from an EMBL/GenBank/DDBJ whole genome shotgun (WGS) entry which is preliminary data.</text>
</comment>
<feature type="compositionally biased region" description="Basic and acidic residues" evidence="1">
    <location>
        <begin position="177"/>
        <end position="195"/>
    </location>
</feature>
<reference evidence="2 3" key="1">
    <citation type="submission" date="2018-07" db="EMBL/GenBank/DDBJ databases">
        <title>A high quality draft genome assembly of the barn swallow (H. rustica rustica).</title>
        <authorList>
            <person name="Formenti G."/>
            <person name="Chiara M."/>
            <person name="Poveda L."/>
            <person name="Francoijs K.-J."/>
            <person name="Bonisoli-Alquati A."/>
            <person name="Canova L."/>
            <person name="Gianfranceschi L."/>
            <person name="Horner D.S."/>
            <person name="Saino N."/>
        </authorList>
    </citation>
    <scope>NUCLEOTIDE SEQUENCE [LARGE SCALE GENOMIC DNA]</scope>
    <source>
        <strain evidence="2">Chelidonia</strain>
        <tissue evidence="2">Blood</tissue>
    </source>
</reference>
<dbReference type="STRING" id="333673.A0A3M0KMK8"/>
<name>A0A3M0KMK8_HIRRU</name>
<evidence type="ECO:0000313" key="3">
    <source>
        <dbReference type="Proteomes" id="UP000269221"/>
    </source>
</evidence>